<organism evidence="15 16">
    <name type="scientific">Streptodolium elevatio</name>
    <dbReference type="NCBI Taxonomy" id="3157996"/>
    <lineage>
        <taxon>Bacteria</taxon>
        <taxon>Bacillati</taxon>
        <taxon>Actinomycetota</taxon>
        <taxon>Actinomycetes</taxon>
        <taxon>Kitasatosporales</taxon>
        <taxon>Streptomycetaceae</taxon>
        <taxon>Streptodolium</taxon>
    </lineage>
</organism>
<evidence type="ECO:0000313" key="15">
    <source>
        <dbReference type="EMBL" id="MEU8138157.1"/>
    </source>
</evidence>
<keyword evidence="14" id="KW-0175">Coiled coil</keyword>
<evidence type="ECO:0000256" key="2">
    <source>
        <dbReference type="ARBA" id="ARBA00022448"/>
    </source>
</evidence>
<protein>
    <recommendedName>
        <fullName evidence="12">ATP synthase subunit b</fullName>
    </recommendedName>
    <alternativeName>
        <fullName evidence="12">ATP synthase F(0) sector subunit b</fullName>
    </alternativeName>
    <alternativeName>
        <fullName evidence="12">ATPase subunit I</fullName>
    </alternativeName>
    <alternativeName>
        <fullName evidence="12">F-type ATPase subunit b</fullName>
        <shortName evidence="12">F-ATPase subunit b</shortName>
    </alternativeName>
</protein>
<evidence type="ECO:0000256" key="3">
    <source>
        <dbReference type="ARBA" id="ARBA00022547"/>
    </source>
</evidence>
<comment type="function">
    <text evidence="12">Component of the F(0) channel, it forms part of the peripheral stalk, linking F(1) to F(0).</text>
</comment>
<keyword evidence="8 12" id="KW-0472">Membrane</keyword>
<keyword evidence="4 12" id="KW-0812">Transmembrane</keyword>
<evidence type="ECO:0000256" key="11">
    <source>
        <dbReference type="ARBA" id="ARBA00037847"/>
    </source>
</evidence>
<proteinExistence type="inferred from homology"/>
<comment type="function">
    <text evidence="10 12">F(1)F(0) ATP synthase produces ATP from ADP in the presence of a proton or sodium gradient. F-type ATPases consist of two structural domains, F(1) containing the extramembraneous catalytic core and F(0) containing the membrane proton channel, linked together by a central stalk and a peripheral stalk. During catalysis, ATP synthesis in the catalytic domain of F(1) is coupled via a rotary mechanism of the central stalk subunits to proton translocation.</text>
</comment>
<evidence type="ECO:0000256" key="5">
    <source>
        <dbReference type="ARBA" id="ARBA00022781"/>
    </source>
</evidence>
<dbReference type="CDD" id="cd06503">
    <property type="entry name" value="ATP-synt_Fo_b"/>
    <property type="match status" value="1"/>
</dbReference>
<comment type="caution">
    <text evidence="15">The sequence shown here is derived from an EMBL/GenBank/DDBJ whole genome shotgun (WGS) entry which is preliminary data.</text>
</comment>
<evidence type="ECO:0000256" key="12">
    <source>
        <dbReference type="HAMAP-Rule" id="MF_01398"/>
    </source>
</evidence>
<evidence type="ECO:0000256" key="8">
    <source>
        <dbReference type="ARBA" id="ARBA00023136"/>
    </source>
</evidence>
<dbReference type="HAMAP" id="MF_01398">
    <property type="entry name" value="ATP_synth_b_bprime"/>
    <property type="match status" value="1"/>
</dbReference>
<gene>
    <name evidence="12" type="primary">atpF</name>
    <name evidence="15" type="ORF">AB0C36_32195</name>
</gene>
<evidence type="ECO:0000256" key="4">
    <source>
        <dbReference type="ARBA" id="ARBA00022692"/>
    </source>
</evidence>
<dbReference type="Proteomes" id="UP001551482">
    <property type="component" value="Unassembled WGS sequence"/>
</dbReference>
<evidence type="ECO:0000256" key="6">
    <source>
        <dbReference type="ARBA" id="ARBA00022989"/>
    </source>
</evidence>
<keyword evidence="5 12" id="KW-0375">Hydrogen ion transport</keyword>
<feature type="transmembrane region" description="Helical" evidence="12">
    <location>
        <begin position="12"/>
        <end position="30"/>
    </location>
</feature>
<dbReference type="EMBL" id="JBEZFP010000112">
    <property type="protein sequence ID" value="MEU8138157.1"/>
    <property type="molecule type" value="Genomic_DNA"/>
</dbReference>
<dbReference type="PANTHER" id="PTHR33445:SF1">
    <property type="entry name" value="ATP SYNTHASE SUBUNIT B"/>
    <property type="match status" value="1"/>
</dbReference>
<dbReference type="PANTHER" id="PTHR33445">
    <property type="entry name" value="ATP SYNTHASE SUBUNIT B', CHLOROPLASTIC"/>
    <property type="match status" value="1"/>
</dbReference>
<keyword evidence="6 12" id="KW-1133">Transmembrane helix</keyword>
<evidence type="ECO:0000256" key="7">
    <source>
        <dbReference type="ARBA" id="ARBA00023065"/>
    </source>
</evidence>
<comment type="subunit">
    <text evidence="12">F-type ATPases have 2 components, F(1) - the catalytic core - and F(0) - the membrane proton channel. F(1) has five subunits: alpha(3), beta(3), gamma(1), delta(1), epsilon(1). F(0) has three main subunits: a(1), b(2) and c(10-14). The alpha and beta chains form an alternating ring which encloses part of the gamma chain. F(1) is attached to F(0) by a central stalk formed by the gamma and epsilon chains, while a peripheral stalk is formed by the delta and b chains.</text>
</comment>
<evidence type="ECO:0000256" key="10">
    <source>
        <dbReference type="ARBA" id="ARBA00025198"/>
    </source>
</evidence>
<keyword evidence="12" id="KW-1003">Cell membrane</keyword>
<evidence type="ECO:0000256" key="9">
    <source>
        <dbReference type="ARBA" id="ARBA00023310"/>
    </source>
</evidence>
<sequence>MGPLTPDGAELVVAVICFALVFLIVGKVLIPRIARTLDERHEKLEGGFDHADGLREEAADLARQIAKENAEGRREAARVRQELIEEGAESIAESRAEAQRVRDELVVSGHNAIAEERALAEAALHAELGMIATELAGKIVGESLGDFVASGDTVERFLAEAETRKSANSAS</sequence>
<dbReference type="InterPro" id="IPR050059">
    <property type="entry name" value="ATP_synthase_B_chain"/>
</dbReference>
<keyword evidence="2 12" id="KW-0813">Transport</keyword>
<keyword evidence="3 12" id="KW-0138">CF(0)</keyword>
<feature type="coiled-coil region" evidence="14">
    <location>
        <begin position="51"/>
        <end position="104"/>
    </location>
</feature>
<evidence type="ECO:0000313" key="16">
    <source>
        <dbReference type="Proteomes" id="UP001551482"/>
    </source>
</evidence>
<comment type="subcellular location">
    <subcellularLocation>
        <location evidence="12">Cell membrane</location>
        <topology evidence="12">Single-pass membrane protein</topology>
    </subcellularLocation>
    <subcellularLocation>
        <location evidence="11">Endomembrane system</location>
        <topology evidence="11">Single-pass membrane protein</topology>
    </subcellularLocation>
</comment>
<name>A0ABV3DSC7_9ACTN</name>
<reference evidence="15 16" key="1">
    <citation type="submission" date="2024-06" db="EMBL/GenBank/DDBJ databases">
        <title>The Natural Products Discovery Center: Release of the First 8490 Sequenced Strains for Exploring Actinobacteria Biosynthetic Diversity.</title>
        <authorList>
            <person name="Kalkreuter E."/>
            <person name="Kautsar S.A."/>
            <person name="Yang D."/>
            <person name="Bader C.D."/>
            <person name="Teijaro C.N."/>
            <person name="Fluegel L."/>
            <person name="Davis C.M."/>
            <person name="Simpson J.R."/>
            <person name="Lauterbach L."/>
            <person name="Steele A.D."/>
            <person name="Gui C."/>
            <person name="Meng S."/>
            <person name="Li G."/>
            <person name="Viehrig K."/>
            <person name="Ye F."/>
            <person name="Su P."/>
            <person name="Kiefer A.F."/>
            <person name="Nichols A."/>
            <person name="Cepeda A.J."/>
            <person name="Yan W."/>
            <person name="Fan B."/>
            <person name="Jiang Y."/>
            <person name="Adhikari A."/>
            <person name="Zheng C.-J."/>
            <person name="Schuster L."/>
            <person name="Cowan T.M."/>
            <person name="Smanski M.J."/>
            <person name="Chevrette M.G."/>
            <person name="De Carvalho L.P.S."/>
            <person name="Shen B."/>
        </authorList>
    </citation>
    <scope>NUCLEOTIDE SEQUENCE [LARGE SCALE GENOMIC DNA]</scope>
    <source>
        <strain evidence="15 16">NPDC048946</strain>
    </source>
</reference>
<keyword evidence="9 12" id="KW-0066">ATP synthesis</keyword>
<keyword evidence="16" id="KW-1185">Reference proteome</keyword>
<evidence type="ECO:0000256" key="13">
    <source>
        <dbReference type="RuleBase" id="RU003848"/>
    </source>
</evidence>
<dbReference type="Pfam" id="PF00430">
    <property type="entry name" value="ATP-synt_B"/>
    <property type="match status" value="1"/>
</dbReference>
<keyword evidence="7 12" id="KW-0406">Ion transport</keyword>
<evidence type="ECO:0000256" key="14">
    <source>
        <dbReference type="SAM" id="Coils"/>
    </source>
</evidence>
<dbReference type="InterPro" id="IPR002146">
    <property type="entry name" value="ATP_synth_b/b'su_bac/chlpt"/>
</dbReference>
<evidence type="ECO:0000256" key="1">
    <source>
        <dbReference type="ARBA" id="ARBA00005513"/>
    </source>
</evidence>
<accession>A0ABV3DSC7</accession>
<comment type="similarity">
    <text evidence="1 12 13">Belongs to the ATPase B chain family.</text>
</comment>
<dbReference type="RefSeq" id="WP_358361084.1">
    <property type="nucleotide sequence ID" value="NZ_JBEZFP010000112.1"/>
</dbReference>